<sequence>MIYDEQLFELEDAVLNVVDSLEKSQLTQDYLKHYTSLEENHDVDKLVIALERANDKFEQVSKYGKFAPDFKEKRRELRKIKRQVDTHPLISEFKISETELQNVLDYIALDLSQSISKEIKVDAGNPFFEFASRGCGGSCHVK</sequence>
<dbReference type="OrthoDB" id="2157513at2"/>
<organism evidence="1 2">
    <name type="scientific">Vagococcus silagei</name>
    <dbReference type="NCBI Taxonomy" id="2508885"/>
    <lineage>
        <taxon>Bacteria</taxon>
        <taxon>Bacillati</taxon>
        <taxon>Bacillota</taxon>
        <taxon>Bacilli</taxon>
        <taxon>Lactobacillales</taxon>
        <taxon>Enterococcaceae</taxon>
        <taxon>Vagococcus</taxon>
    </lineage>
</organism>
<accession>A0A4S3B6E0</accession>
<dbReference type="Pfam" id="PF06133">
    <property type="entry name" value="Com_YlbF"/>
    <property type="match status" value="1"/>
</dbReference>
<gene>
    <name evidence="1" type="ORF">ESZ54_01645</name>
</gene>
<dbReference type="InterPro" id="IPR010368">
    <property type="entry name" value="Com_YlbF"/>
</dbReference>
<evidence type="ECO:0000313" key="2">
    <source>
        <dbReference type="Proteomes" id="UP000310506"/>
    </source>
</evidence>
<name>A0A4S3B6E0_9ENTE</name>
<dbReference type="AlphaFoldDB" id="A0A4S3B6E0"/>
<comment type="caution">
    <text evidence="1">The sequence shown here is derived from an EMBL/GenBank/DDBJ whole genome shotgun (WGS) entry which is preliminary data.</text>
</comment>
<dbReference type="EMBL" id="SDGV01000004">
    <property type="protein sequence ID" value="THB61937.1"/>
    <property type="molecule type" value="Genomic_DNA"/>
</dbReference>
<dbReference type="RefSeq" id="WP_136135935.1">
    <property type="nucleotide sequence ID" value="NZ_SDGV01000004.1"/>
</dbReference>
<protein>
    <submittedName>
        <fullName evidence="1">YlbF family regulator</fullName>
    </submittedName>
</protein>
<dbReference type="InterPro" id="IPR023378">
    <property type="entry name" value="YheA/YmcA-like_dom_sf"/>
</dbReference>
<dbReference type="PANTHER" id="PTHR38448">
    <property type="entry name" value="REGULATORY PROTEIN YLBF-RELATED"/>
    <property type="match status" value="1"/>
</dbReference>
<keyword evidence="2" id="KW-1185">Reference proteome</keyword>
<dbReference type="Gene3D" id="1.20.1500.10">
    <property type="entry name" value="YheA/YmcA-like"/>
    <property type="match status" value="1"/>
</dbReference>
<dbReference type="Proteomes" id="UP000310506">
    <property type="component" value="Unassembled WGS sequence"/>
</dbReference>
<reference evidence="1 2" key="1">
    <citation type="submission" date="2019-01" db="EMBL/GenBank/DDBJ databases">
        <title>Vagococcus silagei sp. nov. isolated from brewer's grain.</title>
        <authorList>
            <person name="Guu J.-R."/>
        </authorList>
    </citation>
    <scope>NUCLEOTIDE SEQUENCE [LARGE SCALE GENOMIC DNA]</scope>
    <source>
        <strain evidence="1 2">2B-2</strain>
    </source>
</reference>
<evidence type="ECO:0000313" key="1">
    <source>
        <dbReference type="EMBL" id="THB61937.1"/>
    </source>
</evidence>
<proteinExistence type="predicted"/>
<dbReference type="PANTHER" id="PTHR38448:SF2">
    <property type="entry name" value="REGULATORY PROTEIN YLBF"/>
    <property type="match status" value="1"/>
</dbReference>
<dbReference type="SUPFAM" id="SSF158622">
    <property type="entry name" value="YheA/YmcA-like"/>
    <property type="match status" value="1"/>
</dbReference>
<dbReference type="InterPro" id="IPR052767">
    <property type="entry name" value="Bact_com_dev_regulator"/>
</dbReference>